<name>A0A077NH12_XENBV</name>
<organism evidence="2 3">
    <name type="scientific">Xenorhabdus bovienii str. feltiae Moldova</name>
    <dbReference type="NCBI Taxonomy" id="1398200"/>
    <lineage>
        <taxon>Bacteria</taxon>
        <taxon>Pseudomonadati</taxon>
        <taxon>Pseudomonadota</taxon>
        <taxon>Gammaproteobacteria</taxon>
        <taxon>Enterobacterales</taxon>
        <taxon>Morganellaceae</taxon>
        <taxon>Xenorhabdus</taxon>
    </lineage>
</organism>
<evidence type="ECO:0000256" key="1">
    <source>
        <dbReference type="SAM" id="Phobius"/>
    </source>
</evidence>
<dbReference type="Proteomes" id="UP000028487">
    <property type="component" value="Unassembled WGS sequence"/>
</dbReference>
<sequence>MHSLFRIQSVFSSFNWILCYKNLLLNLYLGVILFLFFMLFKEINFLLMGDFSFAYTVSHSVLYKWHKH</sequence>
<protein>
    <submittedName>
        <fullName evidence="2">Membrane protein, putative (Modular protein)</fullName>
    </submittedName>
</protein>
<accession>A0A077NH12</accession>
<evidence type="ECO:0000313" key="2">
    <source>
        <dbReference type="EMBL" id="CDH01412.1"/>
    </source>
</evidence>
<keyword evidence="1" id="KW-0812">Transmembrane</keyword>
<evidence type="ECO:0000313" key="3">
    <source>
        <dbReference type="Proteomes" id="UP000028487"/>
    </source>
</evidence>
<feature type="transmembrane region" description="Helical" evidence="1">
    <location>
        <begin position="20"/>
        <end position="40"/>
    </location>
</feature>
<reference evidence="2" key="1">
    <citation type="submission" date="2013-07" db="EMBL/GenBank/DDBJ databases">
        <title>Sub-species coevolution in mutualistic symbiosis.</title>
        <authorList>
            <person name="Murfin K."/>
            <person name="Klassen J."/>
            <person name="Lee M."/>
            <person name="Forst S."/>
            <person name="Stock P."/>
            <person name="Goodrich-Blair H."/>
        </authorList>
    </citation>
    <scope>NUCLEOTIDE SEQUENCE [LARGE SCALE GENOMIC DNA]</scope>
    <source>
        <strain evidence="2">Feltiae Moldova</strain>
    </source>
</reference>
<proteinExistence type="predicted"/>
<dbReference type="AlphaFoldDB" id="A0A077NH12"/>
<gene>
    <name evidence="2" type="ORF">XBFM1_2140015</name>
</gene>
<dbReference type="EMBL" id="CBSV010000129">
    <property type="protein sequence ID" value="CDH01412.1"/>
    <property type="molecule type" value="Genomic_DNA"/>
</dbReference>
<keyword evidence="1" id="KW-1133">Transmembrane helix</keyword>
<keyword evidence="1" id="KW-0472">Membrane</keyword>
<dbReference type="HOGENOM" id="CLU_2793079_0_0_6"/>
<comment type="caution">
    <text evidence="2">The sequence shown here is derived from an EMBL/GenBank/DDBJ whole genome shotgun (WGS) entry which is preliminary data.</text>
</comment>